<name>A0A8J3MB81_9RHOB</name>
<reference evidence="6" key="1">
    <citation type="journal article" date="2014" name="Int. J. Syst. Evol. Microbiol.">
        <title>Complete genome sequence of Corynebacterium casei LMG S-19264T (=DSM 44701T), isolated from a smear-ripened cheese.</title>
        <authorList>
            <consortium name="US DOE Joint Genome Institute (JGI-PGF)"/>
            <person name="Walter F."/>
            <person name="Albersmeier A."/>
            <person name="Kalinowski J."/>
            <person name="Ruckert C."/>
        </authorList>
    </citation>
    <scope>NUCLEOTIDE SEQUENCE</scope>
    <source>
        <strain evidence="6">CGMCC 1.7081</strain>
    </source>
</reference>
<keyword evidence="6" id="KW-0456">Lyase</keyword>
<evidence type="ECO:0000313" key="6">
    <source>
        <dbReference type="EMBL" id="GHG83495.1"/>
    </source>
</evidence>
<dbReference type="EMBL" id="BNAP01000002">
    <property type="protein sequence ID" value="GHG83495.1"/>
    <property type="molecule type" value="Genomic_DNA"/>
</dbReference>
<evidence type="ECO:0000256" key="3">
    <source>
        <dbReference type="ARBA" id="ARBA00032460"/>
    </source>
</evidence>
<dbReference type="RefSeq" id="WP_028092845.1">
    <property type="nucleotide sequence ID" value="NZ_BNAP01000002.1"/>
</dbReference>
<dbReference type="PANTHER" id="PTHR46036:SF5">
    <property type="entry name" value="LACTOYLGLUTATHIONE LYASE"/>
    <property type="match status" value="1"/>
</dbReference>
<dbReference type="AlphaFoldDB" id="A0A8J3MB81"/>
<dbReference type="Gene3D" id="3.10.180.10">
    <property type="entry name" value="2,3-Dihydroxybiphenyl 1,2-Dioxygenase, domain 1"/>
    <property type="match status" value="1"/>
</dbReference>
<proteinExistence type="predicted"/>
<accession>A0A8J3MB81</accession>
<evidence type="ECO:0000256" key="4">
    <source>
        <dbReference type="ARBA" id="ARBA00033298"/>
    </source>
</evidence>
<dbReference type="Proteomes" id="UP000611500">
    <property type="component" value="Unassembled WGS sequence"/>
</dbReference>
<dbReference type="GO" id="GO:0005737">
    <property type="term" value="C:cytoplasm"/>
    <property type="evidence" value="ECO:0007669"/>
    <property type="project" value="TreeGrafter"/>
</dbReference>
<evidence type="ECO:0000313" key="7">
    <source>
        <dbReference type="Proteomes" id="UP000611500"/>
    </source>
</evidence>
<reference evidence="6" key="2">
    <citation type="submission" date="2020-09" db="EMBL/GenBank/DDBJ databases">
        <authorList>
            <person name="Sun Q."/>
            <person name="Zhou Y."/>
        </authorList>
    </citation>
    <scope>NUCLEOTIDE SEQUENCE</scope>
    <source>
        <strain evidence="6">CGMCC 1.7081</strain>
    </source>
</reference>
<dbReference type="InterPro" id="IPR004360">
    <property type="entry name" value="Glyas_Fos-R_dOase_dom"/>
</dbReference>
<dbReference type="PROSITE" id="PS51819">
    <property type="entry name" value="VOC"/>
    <property type="match status" value="1"/>
</dbReference>
<sequence length="131" mass="14777">MAKQIHSMIRVLDEARSVAFYDKAFGLKVADRLDFPDFTLVYLSNPETEFELELTINKDRTTPYDLGDGYGHLAVSVDDLEAEHARFEAEGLAPRKLVEFAPGGEVIAKFFFVADPDGYQIEVLQRGGRYL</sequence>
<comment type="caution">
    <text evidence="6">The sequence shown here is derived from an EMBL/GenBank/DDBJ whole genome shotgun (WGS) entry which is preliminary data.</text>
</comment>
<feature type="domain" description="VOC" evidence="5">
    <location>
        <begin position="3"/>
        <end position="126"/>
    </location>
</feature>
<evidence type="ECO:0000259" key="5">
    <source>
        <dbReference type="PROSITE" id="PS51819"/>
    </source>
</evidence>
<dbReference type="InterPro" id="IPR029068">
    <property type="entry name" value="Glyas_Bleomycin-R_OHBP_Dase"/>
</dbReference>
<keyword evidence="7" id="KW-1185">Reference proteome</keyword>
<evidence type="ECO:0000256" key="2">
    <source>
        <dbReference type="ARBA" id="ARBA00030892"/>
    </source>
</evidence>
<protein>
    <recommendedName>
        <fullName evidence="2">Aldoketomutase</fullName>
    </recommendedName>
    <alternativeName>
        <fullName evidence="1">Ketone-aldehyde mutase</fullName>
    </alternativeName>
    <alternativeName>
        <fullName evidence="3">Methylglyoxalase</fullName>
    </alternativeName>
    <alternativeName>
        <fullName evidence="4">S-D-lactoylglutathione methylglyoxal lyase</fullName>
    </alternativeName>
</protein>
<evidence type="ECO:0000256" key="1">
    <source>
        <dbReference type="ARBA" id="ARBA00030291"/>
    </source>
</evidence>
<dbReference type="Pfam" id="PF00903">
    <property type="entry name" value="Glyoxalase"/>
    <property type="match status" value="1"/>
</dbReference>
<dbReference type="GO" id="GO:0004462">
    <property type="term" value="F:lactoylglutathione lyase activity"/>
    <property type="evidence" value="ECO:0007669"/>
    <property type="project" value="TreeGrafter"/>
</dbReference>
<dbReference type="InterPro" id="IPR037523">
    <property type="entry name" value="VOC_core"/>
</dbReference>
<dbReference type="GO" id="GO:0019243">
    <property type="term" value="P:methylglyoxal catabolic process to D-lactate via S-lactoyl-glutathione"/>
    <property type="evidence" value="ECO:0007669"/>
    <property type="project" value="TreeGrafter"/>
</dbReference>
<dbReference type="PANTHER" id="PTHR46036">
    <property type="entry name" value="LACTOYLGLUTATHIONE LYASE"/>
    <property type="match status" value="1"/>
</dbReference>
<organism evidence="6 7">
    <name type="scientific">Pseudodonghicola xiamenensis</name>
    <dbReference type="NCBI Taxonomy" id="337702"/>
    <lineage>
        <taxon>Bacteria</taxon>
        <taxon>Pseudomonadati</taxon>
        <taxon>Pseudomonadota</taxon>
        <taxon>Alphaproteobacteria</taxon>
        <taxon>Rhodobacterales</taxon>
        <taxon>Paracoccaceae</taxon>
        <taxon>Pseudodonghicola</taxon>
    </lineage>
</organism>
<gene>
    <name evidence="6" type="primary">lguL</name>
    <name evidence="6" type="ORF">GCM10010961_08930</name>
</gene>
<dbReference type="SUPFAM" id="SSF54593">
    <property type="entry name" value="Glyoxalase/Bleomycin resistance protein/Dihydroxybiphenyl dioxygenase"/>
    <property type="match status" value="1"/>
</dbReference>